<evidence type="ECO:0000256" key="6">
    <source>
        <dbReference type="ARBA" id="ARBA00022741"/>
    </source>
</evidence>
<keyword evidence="12" id="KW-0175">Coiled coil</keyword>
<dbReference type="GO" id="GO:0003743">
    <property type="term" value="F:translation initiation factor activity"/>
    <property type="evidence" value="ECO:0007669"/>
    <property type="project" value="UniProtKB-UniRule"/>
</dbReference>
<dbReference type="SUPFAM" id="SSF52156">
    <property type="entry name" value="Initiation factor IF2/eIF5b, domain 3"/>
    <property type="match status" value="1"/>
</dbReference>
<dbReference type="InterPro" id="IPR036925">
    <property type="entry name" value="TIF_IF2_dom3_sf"/>
</dbReference>
<dbReference type="SUPFAM" id="SSF52540">
    <property type="entry name" value="P-loop containing nucleoside triphosphate hydrolases"/>
    <property type="match status" value="1"/>
</dbReference>
<comment type="similarity">
    <text evidence="2 9 10">Belongs to the TRAFAC class translation factor GTPase superfamily. Classic translation factor GTPase family. IF-2 subfamily.</text>
</comment>
<evidence type="ECO:0000313" key="16">
    <source>
        <dbReference type="Proteomes" id="UP000240811"/>
    </source>
</evidence>
<dbReference type="InterPro" id="IPR027417">
    <property type="entry name" value="P-loop_NTPase"/>
</dbReference>
<dbReference type="InterPro" id="IPR053905">
    <property type="entry name" value="EF-G-like_DII"/>
</dbReference>
<dbReference type="AlphaFoldDB" id="A0A2T4VZ28"/>
<evidence type="ECO:0000256" key="4">
    <source>
        <dbReference type="ARBA" id="ARBA00022490"/>
    </source>
</evidence>
<evidence type="ECO:0000256" key="13">
    <source>
        <dbReference type="SAM" id="MobiDB-lite"/>
    </source>
</evidence>
<feature type="coiled-coil region" evidence="12">
    <location>
        <begin position="112"/>
        <end position="154"/>
    </location>
</feature>
<dbReference type="InterPro" id="IPR023115">
    <property type="entry name" value="TIF_IF2_dom3"/>
</dbReference>
<dbReference type="FunFam" id="3.40.50.300:FF:000019">
    <property type="entry name" value="Translation initiation factor IF-2"/>
    <property type="match status" value="1"/>
</dbReference>
<feature type="compositionally biased region" description="Low complexity" evidence="13">
    <location>
        <begin position="19"/>
        <end position="36"/>
    </location>
</feature>
<evidence type="ECO:0000256" key="8">
    <source>
        <dbReference type="ARBA" id="ARBA00023134"/>
    </source>
</evidence>
<dbReference type="Pfam" id="PF22042">
    <property type="entry name" value="EF-G_D2"/>
    <property type="match status" value="1"/>
</dbReference>
<dbReference type="InterPro" id="IPR015760">
    <property type="entry name" value="TIF_IF2"/>
</dbReference>
<evidence type="ECO:0000256" key="9">
    <source>
        <dbReference type="HAMAP-Rule" id="MF_00100"/>
    </source>
</evidence>
<dbReference type="GO" id="GO:0003924">
    <property type="term" value="F:GTPase activity"/>
    <property type="evidence" value="ECO:0007669"/>
    <property type="project" value="UniProtKB-UniRule"/>
</dbReference>
<dbReference type="PANTHER" id="PTHR43381">
    <property type="entry name" value="TRANSLATION INITIATION FACTOR IF-2-RELATED"/>
    <property type="match status" value="1"/>
</dbReference>
<dbReference type="PROSITE" id="PS51722">
    <property type="entry name" value="G_TR_2"/>
    <property type="match status" value="1"/>
</dbReference>
<evidence type="ECO:0000256" key="2">
    <source>
        <dbReference type="ARBA" id="ARBA00007733"/>
    </source>
</evidence>
<dbReference type="NCBIfam" id="TIGR00231">
    <property type="entry name" value="small_GTP"/>
    <property type="match status" value="1"/>
</dbReference>
<reference evidence="16" key="1">
    <citation type="submission" date="2018-02" db="EMBL/GenBank/DDBJ databases">
        <title>Genome sequence of Candidatus Liberibacter europaeus.</title>
        <authorList>
            <person name="Frampton R.A."/>
            <person name="Thompson S.M."/>
            <person name="David C."/>
            <person name="Addison S.M."/>
            <person name="Smith G.R."/>
        </authorList>
    </citation>
    <scope>NUCLEOTIDE SEQUENCE [LARGE SCALE GENOMIC DNA]</scope>
</reference>
<evidence type="ECO:0000256" key="12">
    <source>
        <dbReference type="SAM" id="Coils"/>
    </source>
</evidence>
<evidence type="ECO:0000256" key="10">
    <source>
        <dbReference type="RuleBase" id="RU000644"/>
    </source>
</evidence>
<feature type="binding site" evidence="9">
    <location>
        <begin position="442"/>
        <end position="446"/>
    </location>
    <ligand>
        <name>GTP</name>
        <dbReference type="ChEBI" id="CHEBI:37565"/>
    </ligand>
</feature>
<dbReference type="Pfam" id="PF11987">
    <property type="entry name" value="IF-2"/>
    <property type="match status" value="1"/>
</dbReference>
<feature type="binding site" evidence="9">
    <location>
        <begin position="496"/>
        <end position="499"/>
    </location>
    <ligand>
        <name>GTP</name>
        <dbReference type="ChEBI" id="CHEBI:37565"/>
    </ligand>
</feature>
<proteinExistence type="inferred from homology"/>
<dbReference type="Pfam" id="PF04760">
    <property type="entry name" value="IF2_N"/>
    <property type="match status" value="1"/>
</dbReference>
<sequence>MTDNKDNKTLNVKEKKTLTLKTSSSSVNGSSVQKSQGRARSVVVETRKRRSYVQGDEKISVVRKSSRVIDSSSANFQDLSQVKIKENLSKASRSDKKQSYQKDESSFVILSKDEMESRRRALQEAQMRQLEESKIKLEQQAQEKISRLDALKNEQNPDQVVDETFNVVCEKGSDSVSLDAIVEKKDISSHDVSKNETKYSMDAKSKDRKYIDDSNVDRSKSRGAGTGKNFSANSSKPVASRNKSDSVVSRNKSDNDDKRHKKLKIISVEPDEEIERGRGRSLSSMRRRQEKLRRSQQQEKREKISRDIIVPETITIQELSQRMSERSSEVIKFLMREGQMMKPGDVIDADLSEIIANEFGHVVKRVLDSDIEMGIFDVIDDEDDLVIRPPVVTIMGHVNHGKTSLLDAIRKSNVVKGEVGGITQHIGAYQVDYNGKKITFIDTPGHAAFSEMRARGARITDIAVIVLAADEDTQPQAIESINHSKSADVSVVIALNKIDKPNANAQKLRTDLLKHDVFVESMGGDVLDVEISVKKNLHLDKLLDSILLQAEILNLRASINRKAEGAVIEGSLDRGRGPVVTVLVQKGTLRIGDILVVGDHWGKIKALFNDKGQSVKEALPSMPVEVLGLQGVPMAGDRFGVIDSESRAREISQYRKRLTQNKSIARQAGSRSSLEKLISNANISVKAKELYVIIKGDAQGSVEAIVNSLNELGTNEVRVLVVHSGTGAINETDVSLAKASDAIVFGFNTRASPQARCLAAKDGVTVLYCNIIYDLIDEVKQHMSNLLSPEVRETFLGRAEVLEVFAVTKLGNIAGCKVLEGKVERGSGVRLIRGADVIYEGKLKTLKRFKDEVSEVSVGQECGMAFEKYDNIQAGDLVECFNVEHVKRFL</sequence>
<dbReference type="InterPro" id="IPR000795">
    <property type="entry name" value="T_Tr_GTP-bd_dom"/>
</dbReference>
<comment type="caution">
    <text evidence="9">Lacks conserved residue(s) required for the propagation of feature annotation.</text>
</comment>
<feature type="region of interest" description="Disordered" evidence="13">
    <location>
        <begin position="179"/>
        <end position="303"/>
    </location>
</feature>
<dbReference type="CDD" id="cd01887">
    <property type="entry name" value="IF2_eIF5B"/>
    <property type="match status" value="1"/>
</dbReference>
<dbReference type="Gene3D" id="3.40.50.300">
    <property type="entry name" value="P-loop containing nucleotide triphosphate hydrolases"/>
    <property type="match status" value="1"/>
</dbReference>
<evidence type="ECO:0000256" key="11">
    <source>
        <dbReference type="RuleBase" id="RU000645"/>
    </source>
</evidence>
<evidence type="ECO:0000313" key="15">
    <source>
        <dbReference type="EMBL" id="PTL87018.1"/>
    </source>
</evidence>
<feature type="region of interest" description="G-domain" evidence="9">
    <location>
        <begin position="390"/>
        <end position="538"/>
    </location>
</feature>
<dbReference type="CDD" id="cd03702">
    <property type="entry name" value="IF2_mtIF2_II"/>
    <property type="match status" value="1"/>
</dbReference>
<feature type="domain" description="Tr-type G" evidence="14">
    <location>
        <begin position="387"/>
        <end position="556"/>
    </location>
</feature>
<feature type="compositionally biased region" description="Basic and acidic residues" evidence="13">
    <location>
        <begin position="292"/>
        <end position="303"/>
    </location>
</feature>
<dbReference type="PROSITE" id="PS01176">
    <property type="entry name" value="IF2"/>
    <property type="match status" value="1"/>
</dbReference>
<name>A0A2T4VZ28_9HYPH</name>
<protein>
    <recommendedName>
        <fullName evidence="3 9">Translation initiation factor IF-2</fullName>
    </recommendedName>
</protein>
<keyword evidence="5 9" id="KW-0396">Initiation factor</keyword>
<evidence type="ECO:0000259" key="14">
    <source>
        <dbReference type="PROSITE" id="PS51722"/>
    </source>
</evidence>
<evidence type="ECO:0000256" key="5">
    <source>
        <dbReference type="ARBA" id="ARBA00022540"/>
    </source>
</evidence>
<comment type="function">
    <text evidence="9 10">One of the essential components for the initiation of protein synthesis. Protects formylmethionyl-tRNA from spontaneous hydrolysis and promotes its binding to the 30S ribosomal subunits. Also involved in the hydrolysis of GTP during the formation of the 70S ribosomal complex.</text>
</comment>
<gene>
    <name evidence="9" type="primary">infB</name>
    <name evidence="15" type="ORF">C4617_01035</name>
</gene>
<evidence type="ECO:0000256" key="3">
    <source>
        <dbReference type="ARBA" id="ARBA00020675"/>
    </source>
</evidence>
<dbReference type="InterPro" id="IPR006847">
    <property type="entry name" value="IF2_N"/>
</dbReference>
<feature type="region of interest" description="Disordered" evidence="13">
    <location>
        <begin position="1"/>
        <end position="49"/>
    </location>
</feature>
<dbReference type="Pfam" id="PF00009">
    <property type="entry name" value="GTP_EFTU"/>
    <property type="match status" value="1"/>
</dbReference>
<dbReference type="EMBL" id="PSQJ01000001">
    <property type="protein sequence ID" value="PTL87018.1"/>
    <property type="molecule type" value="Genomic_DNA"/>
</dbReference>
<comment type="caution">
    <text evidence="15">The sequence shown here is derived from an EMBL/GenBank/DDBJ whole genome shotgun (WGS) entry which is preliminary data.</text>
</comment>
<dbReference type="InterPro" id="IPR004161">
    <property type="entry name" value="EFTu-like_2"/>
</dbReference>
<accession>A0A2T4VZ28</accession>
<dbReference type="InterPro" id="IPR005225">
    <property type="entry name" value="Small_GTP-bd"/>
</dbReference>
<feature type="compositionally biased region" description="Basic and acidic residues" evidence="13">
    <location>
        <begin position="181"/>
        <end position="220"/>
    </location>
</feature>
<dbReference type="HAMAP" id="MF_00100_B">
    <property type="entry name" value="IF_2_B"/>
    <property type="match status" value="1"/>
</dbReference>
<dbReference type="InterPro" id="IPR000178">
    <property type="entry name" value="TF_IF2_bacterial-like"/>
</dbReference>
<dbReference type="InterPro" id="IPR044145">
    <property type="entry name" value="IF2_II"/>
</dbReference>
<dbReference type="GO" id="GO:0005525">
    <property type="term" value="F:GTP binding"/>
    <property type="evidence" value="ECO:0007669"/>
    <property type="project" value="UniProtKB-KW"/>
</dbReference>
<dbReference type="PANTHER" id="PTHR43381:SF5">
    <property type="entry name" value="TR-TYPE G DOMAIN-CONTAINING PROTEIN"/>
    <property type="match status" value="1"/>
</dbReference>
<dbReference type="Gene3D" id="3.40.50.10050">
    <property type="entry name" value="Translation initiation factor IF- 2, domain 3"/>
    <property type="match status" value="1"/>
</dbReference>
<keyword evidence="6 9" id="KW-0547">Nucleotide-binding</keyword>
<organism evidence="15 16">
    <name type="scientific">Candidatus Liberibacter europaeus</name>
    <dbReference type="NCBI Taxonomy" id="744859"/>
    <lineage>
        <taxon>Bacteria</taxon>
        <taxon>Pseudomonadati</taxon>
        <taxon>Pseudomonadota</taxon>
        <taxon>Alphaproteobacteria</taxon>
        <taxon>Hyphomicrobiales</taxon>
        <taxon>Rhizobiaceae</taxon>
        <taxon>Liberibacter</taxon>
    </lineage>
</organism>
<dbReference type="SUPFAM" id="SSF50447">
    <property type="entry name" value="Translation proteins"/>
    <property type="match status" value="2"/>
</dbReference>
<dbReference type="FunFam" id="2.40.30.10:FF:000007">
    <property type="entry name" value="Translation initiation factor IF-2"/>
    <property type="match status" value="1"/>
</dbReference>
<dbReference type="FunFam" id="2.40.30.10:FF:000008">
    <property type="entry name" value="Translation initiation factor IF-2"/>
    <property type="match status" value="1"/>
</dbReference>
<evidence type="ECO:0000256" key="7">
    <source>
        <dbReference type="ARBA" id="ARBA00022917"/>
    </source>
</evidence>
<dbReference type="FunFam" id="3.40.50.10050:FF:000001">
    <property type="entry name" value="Translation initiation factor IF-2"/>
    <property type="match status" value="1"/>
</dbReference>
<keyword evidence="7 9" id="KW-0648">Protein biosynthesis</keyword>
<dbReference type="InterPro" id="IPR009000">
    <property type="entry name" value="Transl_B-barrel_sf"/>
</dbReference>
<dbReference type="Pfam" id="PF03144">
    <property type="entry name" value="GTP_EFTU_D2"/>
    <property type="match status" value="1"/>
</dbReference>
<keyword evidence="4 9" id="KW-0963">Cytoplasm</keyword>
<feature type="compositionally biased region" description="Basic and acidic residues" evidence="13">
    <location>
        <begin position="1"/>
        <end position="17"/>
    </location>
</feature>
<dbReference type="CDD" id="cd03692">
    <property type="entry name" value="mtIF2_IVc"/>
    <property type="match status" value="1"/>
</dbReference>
<comment type="subcellular location">
    <subcellularLocation>
        <location evidence="1 9 11">Cytoplasm</location>
    </subcellularLocation>
</comment>
<feature type="compositionally biased region" description="Polar residues" evidence="13">
    <location>
        <begin position="228"/>
        <end position="237"/>
    </location>
</feature>
<dbReference type="GO" id="GO:0005829">
    <property type="term" value="C:cytosol"/>
    <property type="evidence" value="ECO:0007669"/>
    <property type="project" value="TreeGrafter"/>
</dbReference>
<dbReference type="NCBIfam" id="TIGR00487">
    <property type="entry name" value="IF-2"/>
    <property type="match status" value="1"/>
</dbReference>
<dbReference type="Proteomes" id="UP000240811">
    <property type="component" value="Unassembled WGS sequence"/>
</dbReference>
<keyword evidence="8 9" id="KW-0342">GTP-binding</keyword>
<dbReference type="Gene3D" id="2.40.30.10">
    <property type="entry name" value="Translation factors"/>
    <property type="match status" value="2"/>
</dbReference>
<evidence type="ECO:0000256" key="1">
    <source>
        <dbReference type="ARBA" id="ARBA00004496"/>
    </source>
</evidence>